<reference evidence="2" key="1">
    <citation type="journal article" date="2020" name="bioRxiv">
        <title>A rank-normalized archaeal taxonomy based on genome phylogeny resolves widespread incomplete and uneven classifications.</title>
        <authorList>
            <person name="Rinke C."/>
            <person name="Chuvochina M."/>
            <person name="Mussig A.J."/>
            <person name="Chaumeil P.-A."/>
            <person name="Waite D.W."/>
            <person name="Whitman W.B."/>
            <person name="Parks D.H."/>
            <person name="Hugenholtz P."/>
        </authorList>
    </citation>
    <scope>NUCLEOTIDE SEQUENCE</scope>
    <source>
        <strain evidence="2">UBA8876</strain>
    </source>
</reference>
<feature type="region of interest" description="Disordered" evidence="1">
    <location>
        <begin position="35"/>
        <end position="63"/>
    </location>
</feature>
<evidence type="ECO:0000256" key="1">
    <source>
        <dbReference type="SAM" id="MobiDB-lite"/>
    </source>
</evidence>
<dbReference type="Proteomes" id="UP000600774">
    <property type="component" value="Unassembled WGS sequence"/>
</dbReference>
<dbReference type="GeneID" id="303090698"/>
<evidence type="ECO:0000313" key="2">
    <source>
        <dbReference type="EMBL" id="HIH95295.1"/>
    </source>
</evidence>
<feature type="compositionally biased region" description="Basic and acidic residues" evidence="1">
    <location>
        <begin position="37"/>
        <end position="53"/>
    </location>
</feature>
<sequence length="63" mass="7103">MSKSIKVAGLLLAIAGLAYAVKQIREKKIQRSGWHKIKVEEKEERGEGEERTGSRYGSNPVKY</sequence>
<evidence type="ECO:0000313" key="3">
    <source>
        <dbReference type="Proteomes" id="UP000600774"/>
    </source>
</evidence>
<proteinExistence type="predicted"/>
<accession>A0A832SNB5</accession>
<name>A0A832SNB5_9EURY</name>
<comment type="caution">
    <text evidence="2">The sequence shown here is derived from an EMBL/GenBank/DDBJ whole genome shotgun (WGS) entry which is preliminary data.</text>
</comment>
<dbReference type="EMBL" id="DUJU01000170">
    <property type="protein sequence ID" value="HIH95295.1"/>
    <property type="molecule type" value="Genomic_DNA"/>
</dbReference>
<gene>
    <name evidence="2" type="ORF">HA338_15135</name>
</gene>
<protein>
    <submittedName>
        <fullName evidence="2">Uncharacterized protein</fullName>
    </submittedName>
</protein>
<dbReference type="AlphaFoldDB" id="A0A832SNB5"/>
<organism evidence="2 3">
    <name type="scientific">Methanosarcina acetivorans</name>
    <dbReference type="NCBI Taxonomy" id="2214"/>
    <lineage>
        <taxon>Archaea</taxon>
        <taxon>Methanobacteriati</taxon>
        <taxon>Methanobacteriota</taxon>
        <taxon>Stenosarchaea group</taxon>
        <taxon>Methanomicrobia</taxon>
        <taxon>Methanosarcinales</taxon>
        <taxon>Methanosarcinaceae</taxon>
        <taxon>Methanosarcina</taxon>
    </lineage>
</organism>
<dbReference type="RefSeq" id="WP_048065363.1">
    <property type="nucleotide sequence ID" value="NZ_DUJU01000170.1"/>
</dbReference>